<name>A0A388JJU8_CHABU</name>
<comment type="caution">
    <text evidence="3">The sequence shown here is derived from an EMBL/GenBank/DDBJ whole genome shotgun (WGS) entry which is preliminary data.</text>
</comment>
<keyword evidence="2" id="KW-0812">Transmembrane</keyword>
<dbReference type="AlphaFoldDB" id="A0A388JJU8"/>
<evidence type="ECO:0000313" key="4">
    <source>
        <dbReference type="EMBL" id="GBG42603.1"/>
    </source>
</evidence>
<keyword evidence="5" id="KW-1185">Reference proteome</keyword>
<dbReference type="EMBL" id="BFEA01009163">
    <property type="protein sequence ID" value="GBG42585.1"/>
    <property type="molecule type" value="Genomic_DNA"/>
</dbReference>
<evidence type="ECO:0000313" key="5">
    <source>
        <dbReference type="Proteomes" id="UP000265515"/>
    </source>
</evidence>
<evidence type="ECO:0000313" key="3">
    <source>
        <dbReference type="EMBL" id="GBG42585.1"/>
    </source>
</evidence>
<keyword evidence="2" id="KW-1133">Transmembrane helix</keyword>
<evidence type="ECO:0000256" key="2">
    <source>
        <dbReference type="SAM" id="Phobius"/>
    </source>
</evidence>
<dbReference type="Gramene" id="GBG42603">
    <property type="protein sequence ID" value="GBG42603"/>
    <property type="gene ID" value="CBR_g88246"/>
</dbReference>
<accession>A0A388JJU8</accession>
<dbReference type="EMBL" id="BFEA01009166">
    <property type="protein sequence ID" value="GBG42603.1"/>
    <property type="molecule type" value="Genomic_DNA"/>
</dbReference>
<gene>
    <name evidence="3" type="ORF">CBR_g88240</name>
    <name evidence="4" type="ORF">CBR_g88246</name>
</gene>
<protein>
    <submittedName>
        <fullName evidence="3">Uncharacterized protein</fullName>
    </submittedName>
</protein>
<feature type="region of interest" description="Disordered" evidence="1">
    <location>
        <begin position="1"/>
        <end position="59"/>
    </location>
</feature>
<feature type="non-terminal residue" evidence="3">
    <location>
        <position position="231"/>
    </location>
</feature>
<evidence type="ECO:0000256" key="1">
    <source>
        <dbReference type="SAM" id="MobiDB-lite"/>
    </source>
</evidence>
<keyword evidence="2" id="KW-0472">Membrane</keyword>
<dbReference type="Proteomes" id="UP000265515">
    <property type="component" value="Unassembled WGS sequence"/>
</dbReference>
<dbReference type="Gramene" id="GBG42585">
    <property type="protein sequence ID" value="GBG42585"/>
    <property type="gene ID" value="CBR_g88240"/>
</dbReference>
<reference evidence="3 5" key="1">
    <citation type="journal article" date="2018" name="Cell">
        <title>The Chara Genome: Secondary Complexity and Implications for Plant Terrestrialization.</title>
        <authorList>
            <person name="Nishiyama T."/>
            <person name="Sakayama H."/>
            <person name="Vries J.D."/>
            <person name="Buschmann H."/>
            <person name="Saint-Marcoux D."/>
            <person name="Ullrich K.K."/>
            <person name="Haas F.B."/>
            <person name="Vanderstraeten L."/>
            <person name="Becker D."/>
            <person name="Lang D."/>
            <person name="Vosolsobe S."/>
            <person name="Rombauts S."/>
            <person name="Wilhelmsson P.K.I."/>
            <person name="Janitza P."/>
            <person name="Kern R."/>
            <person name="Heyl A."/>
            <person name="Rumpler F."/>
            <person name="Villalobos L.I.A.C."/>
            <person name="Clay J.M."/>
            <person name="Skokan R."/>
            <person name="Toyoda A."/>
            <person name="Suzuki Y."/>
            <person name="Kagoshima H."/>
            <person name="Schijlen E."/>
            <person name="Tajeshwar N."/>
            <person name="Catarino B."/>
            <person name="Hetherington A.J."/>
            <person name="Saltykova A."/>
            <person name="Bonnot C."/>
            <person name="Breuninger H."/>
            <person name="Symeonidi A."/>
            <person name="Radhakrishnan G.V."/>
            <person name="Van Nieuwerburgh F."/>
            <person name="Deforce D."/>
            <person name="Chang C."/>
            <person name="Karol K.G."/>
            <person name="Hedrich R."/>
            <person name="Ulvskov P."/>
            <person name="Glockner G."/>
            <person name="Delwiche C.F."/>
            <person name="Petrasek J."/>
            <person name="Van de Peer Y."/>
            <person name="Friml J."/>
            <person name="Beilby M."/>
            <person name="Dolan L."/>
            <person name="Kohara Y."/>
            <person name="Sugano S."/>
            <person name="Fujiyama A."/>
            <person name="Delaux P.-M."/>
            <person name="Quint M."/>
            <person name="TheiBen G."/>
            <person name="Hagemann M."/>
            <person name="Harholt J."/>
            <person name="Dunand C."/>
            <person name="Zachgo S."/>
            <person name="Langdale J."/>
            <person name="Maumus F."/>
            <person name="Straeten D.V.D."/>
            <person name="Gould S.B."/>
            <person name="Rensing S.A."/>
        </authorList>
    </citation>
    <scope>NUCLEOTIDE SEQUENCE [LARGE SCALE GENOMIC DNA]</scope>
    <source>
        <strain evidence="3 5">S276</strain>
    </source>
</reference>
<feature type="transmembrane region" description="Helical" evidence="2">
    <location>
        <begin position="69"/>
        <end position="90"/>
    </location>
</feature>
<organism evidence="3 5">
    <name type="scientific">Chara braunii</name>
    <name type="common">Braun's stonewort</name>
    <dbReference type="NCBI Taxonomy" id="69332"/>
    <lineage>
        <taxon>Eukaryota</taxon>
        <taxon>Viridiplantae</taxon>
        <taxon>Streptophyta</taxon>
        <taxon>Charophyceae</taxon>
        <taxon>Charales</taxon>
        <taxon>Characeae</taxon>
        <taxon>Chara</taxon>
    </lineage>
</organism>
<proteinExistence type="predicted"/>
<sequence length="231" mass="24207">MSEDGGGDFGDGGFGGGLGDVGSSNDDGGGRQSEGTFGNYPGEEGSHSQAGVTGFLGGGGDDGGGASSWLPAAAVIGGAAVGAAGVHAGYEEMKRRRDEHERQWQSRFDDHEGKRWRWERERWGHSEEGAEASTTAGYPPGYPHRAFRGGTADGTAGGLAGGEAGVPYVCLDEVLRRERLRHEHHDDVAVDGSDATWGSHPPLMQNHHPDPIAVRRNRCVSLGFLAGVLVF</sequence>
<feature type="compositionally biased region" description="Gly residues" evidence="1">
    <location>
        <begin position="7"/>
        <end position="20"/>
    </location>
</feature>